<keyword evidence="1" id="KW-0677">Repeat</keyword>
<dbReference type="GO" id="GO:0005737">
    <property type="term" value="C:cytoplasm"/>
    <property type="evidence" value="ECO:0007669"/>
    <property type="project" value="TreeGrafter"/>
</dbReference>
<dbReference type="PANTHER" id="PTHR12345:SF3">
    <property type="entry name" value="PDZ DOMAIN-CONTAINING PROTEIN"/>
    <property type="match status" value="1"/>
</dbReference>
<dbReference type="Gene3D" id="2.30.42.10">
    <property type="match status" value="2"/>
</dbReference>
<dbReference type="InterPro" id="IPR051230">
    <property type="entry name" value="APP-Binding"/>
</dbReference>
<accession>A0A0R3VUP8</accession>
<dbReference type="AlphaFoldDB" id="A0A0R3VUP8"/>
<gene>
    <name evidence="3" type="ORF">TASK_LOCUS1065</name>
</gene>
<evidence type="ECO:0000313" key="3">
    <source>
        <dbReference type="EMBL" id="VDK22393.1"/>
    </source>
</evidence>
<sequence length="289" mass="31035">MPLYPSLEALSIGKEVDAQNELATTLMSTPAASNSADGGVNYALLASEFLGLDLSLVTYDEYGNACYGGQPGVDAVTLHQGNALAFPNSNAIARRDPIDVSQAVREVTVRKNKEGIVGLQLRNQDRGVFISYVECDSPAAVAGLRFGDQILKIDSQYTFGMTGKEAMNFIKKSCGQRVAIIIRDRPLERVVTLAKDSLGSLGILVKNGGVEAIVKDSSAARNGVLTNSQLVEVNGINVLGLSDKKIRELIKASPQNVKVTLIPGFYYQQLTEKLGRGLMKNMDRSEPVA</sequence>
<organism evidence="5">
    <name type="scientific">Taenia asiatica</name>
    <name type="common">Asian tapeworm</name>
    <dbReference type="NCBI Taxonomy" id="60517"/>
    <lineage>
        <taxon>Eukaryota</taxon>
        <taxon>Metazoa</taxon>
        <taxon>Spiralia</taxon>
        <taxon>Lophotrochozoa</taxon>
        <taxon>Platyhelminthes</taxon>
        <taxon>Cestoda</taxon>
        <taxon>Eucestoda</taxon>
        <taxon>Cyclophyllidea</taxon>
        <taxon>Taeniidae</taxon>
        <taxon>Taenia</taxon>
    </lineage>
</organism>
<dbReference type="Pfam" id="PF00595">
    <property type="entry name" value="PDZ"/>
    <property type="match status" value="1"/>
</dbReference>
<dbReference type="SMART" id="SM00228">
    <property type="entry name" value="PDZ"/>
    <property type="match status" value="2"/>
</dbReference>
<reference evidence="3 4" key="2">
    <citation type="submission" date="2018-11" db="EMBL/GenBank/DDBJ databases">
        <authorList>
            <consortium name="Pathogen Informatics"/>
        </authorList>
    </citation>
    <scope>NUCLEOTIDE SEQUENCE [LARGE SCALE GENOMIC DNA]</scope>
</reference>
<reference evidence="5" key="1">
    <citation type="submission" date="2017-02" db="UniProtKB">
        <authorList>
            <consortium name="WormBaseParasite"/>
        </authorList>
    </citation>
    <scope>IDENTIFICATION</scope>
</reference>
<dbReference type="Proteomes" id="UP000282613">
    <property type="component" value="Unassembled WGS sequence"/>
</dbReference>
<dbReference type="PANTHER" id="PTHR12345">
    <property type="entry name" value="SYNTENIN RELATED"/>
    <property type="match status" value="1"/>
</dbReference>
<dbReference type="GO" id="GO:0005886">
    <property type="term" value="C:plasma membrane"/>
    <property type="evidence" value="ECO:0007669"/>
    <property type="project" value="TreeGrafter"/>
</dbReference>
<feature type="domain" description="PDZ" evidence="2">
    <location>
        <begin position="190"/>
        <end position="265"/>
    </location>
</feature>
<keyword evidence="4" id="KW-1185">Reference proteome</keyword>
<evidence type="ECO:0000313" key="5">
    <source>
        <dbReference type="WBParaSite" id="TASK_0000106401-mRNA-1"/>
    </source>
</evidence>
<dbReference type="PROSITE" id="PS50106">
    <property type="entry name" value="PDZ"/>
    <property type="match status" value="2"/>
</dbReference>
<dbReference type="WBParaSite" id="TASK_0000106401-mRNA-1">
    <property type="protein sequence ID" value="TASK_0000106401-mRNA-1"/>
    <property type="gene ID" value="TASK_0000106401"/>
</dbReference>
<dbReference type="STRING" id="60517.A0A0R3VUP8"/>
<evidence type="ECO:0000259" key="2">
    <source>
        <dbReference type="PROSITE" id="PS50106"/>
    </source>
</evidence>
<dbReference type="SUPFAM" id="SSF50156">
    <property type="entry name" value="PDZ domain-like"/>
    <property type="match status" value="2"/>
</dbReference>
<dbReference type="InterPro" id="IPR001478">
    <property type="entry name" value="PDZ"/>
</dbReference>
<dbReference type="InterPro" id="IPR036034">
    <property type="entry name" value="PDZ_sf"/>
</dbReference>
<protein>
    <submittedName>
        <fullName evidence="5">Syntenin-1</fullName>
    </submittedName>
</protein>
<name>A0A0R3VUP8_TAEAS</name>
<dbReference type="EMBL" id="UYRS01000204">
    <property type="protein sequence ID" value="VDK22393.1"/>
    <property type="molecule type" value="Genomic_DNA"/>
</dbReference>
<dbReference type="OrthoDB" id="10059177at2759"/>
<evidence type="ECO:0000256" key="1">
    <source>
        <dbReference type="ARBA" id="ARBA00022737"/>
    </source>
</evidence>
<feature type="domain" description="PDZ" evidence="2">
    <location>
        <begin position="106"/>
        <end position="185"/>
    </location>
</feature>
<proteinExistence type="predicted"/>
<evidence type="ECO:0000313" key="4">
    <source>
        <dbReference type="Proteomes" id="UP000282613"/>
    </source>
</evidence>